<evidence type="ECO:0000313" key="7">
    <source>
        <dbReference type="EMBL" id="MFC3166089.1"/>
    </source>
</evidence>
<dbReference type="NCBIfam" id="NF007739">
    <property type="entry name" value="PRK10419.1"/>
    <property type="match status" value="2"/>
</dbReference>
<feature type="domain" description="ABC transporter" evidence="6">
    <location>
        <begin position="13"/>
        <end position="264"/>
    </location>
</feature>
<dbReference type="PANTHER" id="PTHR43776">
    <property type="entry name" value="TRANSPORT ATP-BINDING PROTEIN"/>
    <property type="match status" value="1"/>
</dbReference>
<dbReference type="Proteomes" id="UP001595647">
    <property type="component" value="Unassembled WGS sequence"/>
</dbReference>
<dbReference type="SMART" id="SM00382">
    <property type="entry name" value="AAA"/>
    <property type="match status" value="2"/>
</dbReference>
<reference evidence="8" key="1">
    <citation type="journal article" date="2019" name="Int. J. Syst. Evol. Microbiol.">
        <title>The Global Catalogue of Microorganisms (GCM) 10K type strain sequencing project: providing services to taxonomists for standard genome sequencing and annotation.</title>
        <authorList>
            <consortium name="The Broad Institute Genomics Platform"/>
            <consortium name="The Broad Institute Genome Sequencing Center for Infectious Disease"/>
            <person name="Wu L."/>
            <person name="Ma J."/>
        </authorList>
    </citation>
    <scope>NUCLEOTIDE SEQUENCE [LARGE SCALE GENOMIC DNA]</scope>
    <source>
        <strain evidence="8">KCTC 52231</strain>
    </source>
</reference>
<keyword evidence="8" id="KW-1185">Reference proteome</keyword>
<dbReference type="Gene3D" id="3.40.50.300">
    <property type="entry name" value="P-loop containing nucleotide triphosphate hydrolases"/>
    <property type="match status" value="2"/>
</dbReference>
<comment type="caution">
    <text evidence="7">The sequence shown here is derived from an EMBL/GenBank/DDBJ whole genome shotgun (WGS) entry which is preliminary data.</text>
</comment>
<evidence type="ECO:0000256" key="5">
    <source>
        <dbReference type="ARBA" id="ARBA00022840"/>
    </source>
</evidence>
<dbReference type="InterPro" id="IPR003593">
    <property type="entry name" value="AAA+_ATPase"/>
</dbReference>
<proteinExistence type="inferred from homology"/>
<evidence type="ECO:0000256" key="2">
    <source>
        <dbReference type="ARBA" id="ARBA00005417"/>
    </source>
</evidence>
<dbReference type="InterPro" id="IPR017871">
    <property type="entry name" value="ABC_transporter-like_CS"/>
</dbReference>
<dbReference type="InterPro" id="IPR027417">
    <property type="entry name" value="P-loop_NTPase"/>
</dbReference>
<dbReference type="PROSITE" id="PS00211">
    <property type="entry name" value="ABC_TRANSPORTER_1"/>
    <property type="match status" value="2"/>
</dbReference>
<dbReference type="Pfam" id="PF08352">
    <property type="entry name" value="oligo_HPY"/>
    <property type="match status" value="2"/>
</dbReference>
<comment type="subcellular location">
    <subcellularLocation>
        <location evidence="1">Cell inner membrane</location>
        <topology evidence="1">Peripheral membrane protein</topology>
    </subcellularLocation>
</comment>
<keyword evidence="4" id="KW-0547">Nucleotide-binding</keyword>
<dbReference type="NCBIfam" id="NF008453">
    <property type="entry name" value="PRK11308.1"/>
    <property type="match status" value="2"/>
</dbReference>
<sequence length="607" mass="66860">MTSEAKTPSDLLLSIRGLTTQVATPSGAKTVVDGLCVDLVRGETLCIAGESGSGKSMTALSLMQLLPQPMARVSAGEVVFKGRDLMTLDEERLRAVRGREIGMIFQEPMTSLNPVLTIGRQLTEAIMAHRAISQRLALAEARKLLEQVQITDAARRLGQYPHELSGGMRQRVMIAIALSQGPDILIADEPTTALDVTVQAQILSLIRHLQKKWGTAVIMITHDMGVVAEMADHVLVMRHGKAVEYGTVREIFENPRHPYTRSLLAAVPKLGEMEGTDMPKRARACADKALAESPMPTCVPIIDVTDLTVRFDIKGGILQRPVSRVHAVEGLTFSIHSGETLALVGESGCGKSTTGKALMNLVPWSGSVRIAGKETKGLSRRQMAPVLRDIQMVFQDPYASLDPRFRVGDLVAEPLIIHGVSSGSELKDRVEYLFRRVGLSPDQIKRYPHEFSGGQRQRISIARALSLSPKVIIADESVSALDVSIQAQVLDLLQDIQNETGIAYLFISHDMAVVEQISHRVAVMYMGRLVEIGSRRQVFENPQHDYTRQLMSAVPVPDPRRERRLYNENVRELKSPIRPLYYVPEDNTFDEVGNGHLVSKLSLSRSA</sequence>
<dbReference type="Pfam" id="PF00005">
    <property type="entry name" value="ABC_tran"/>
    <property type="match status" value="2"/>
</dbReference>
<dbReference type="InterPro" id="IPR003439">
    <property type="entry name" value="ABC_transporter-like_ATP-bd"/>
</dbReference>
<dbReference type="RefSeq" id="WP_182308730.1">
    <property type="nucleotide sequence ID" value="NZ_CP059897.1"/>
</dbReference>
<accession>A0ABV7I5Y7</accession>
<evidence type="ECO:0000256" key="3">
    <source>
        <dbReference type="ARBA" id="ARBA00022448"/>
    </source>
</evidence>
<protein>
    <submittedName>
        <fullName evidence="7">ABC transporter ATP-binding protein</fullName>
    </submittedName>
</protein>
<evidence type="ECO:0000256" key="1">
    <source>
        <dbReference type="ARBA" id="ARBA00004417"/>
    </source>
</evidence>
<dbReference type="CDD" id="cd03257">
    <property type="entry name" value="ABC_NikE_OppD_transporters"/>
    <property type="match status" value="2"/>
</dbReference>
<evidence type="ECO:0000256" key="4">
    <source>
        <dbReference type="ARBA" id="ARBA00022741"/>
    </source>
</evidence>
<keyword evidence="3" id="KW-0813">Transport</keyword>
<evidence type="ECO:0000259" key="6">
    <source>
        <dbReference type="PROSITE" id="PS50893"/>
    </source>
</evidence>
<dbReference type="EMBL" id="JBHRTG010000019">
    <property type="protein sequence ID" value="MFC3166089.1"/>
    <property type="molecule type" value="Genomic_DNA"/>
</dbReference>
<gene>
    <name evidence="7" type="ORF">ACFOHV_22660</name>
</gene>
<organism evidence="7 8">
    <name type="scientific">Ciceribacter thiooxidans</name>
    <dbReference type="NCBI Taxonomy" id="1969821"/>
    <lineage>
        <taxon>Bacteria</taxon>
        <taxon>Pseudomonadati</taxon>
        <taxon>Pseudomonadota</taxon>
        <taxon>Alphaproteobacteria</taxon>
        <taxon>Hyphomicrobiales</taxon>
        <taxon>Rhizobiaceae</taxon>
        <taxon>Ciceribacter</taxon>
    </lineage>
</organism>
<evidence type="ECO:0000313" key="8">
    <source>
        <dbReference type="Proteomes" id="UP001595647"/>
    </source>
</evidence>
<feature type="domain" description="ABC transporter" evidence="6">
    <location>
        <begin position="302"/>
        <end position="551"/>
    </location>
</feature>
<keyword evidence="5 7" id="KW-0067">ATP-binding</keyword>
<name>A0ABV7I5Y7_9HYPH</name>
<dbReference type="SUPFAM" id="SSF52540">
    <property type="entry name" value="P-loop containing nucleoside triphosphate hydrolases"/>
    <property type="match status" value="2"/>
</dbReference>
<dbReference type="GO" id="GO:0005524">
    <property type="term" value="F:ATP binding"/>
    <property type="evidence" value="ECO:0007669"/>
    <property type="project" value="UniProtKB-KW"/>
</dbReference>
<dbReference type="InterPro" id="IPR013563">
    <property type="entry name" value="Oligopep_ABC_C"/>
</dbReference>
<dbReference type="PANTHER" id="PTHR43776:SF7">
    <property type="entry name" value="D,D-DIPEPTIDE TRANSPORT ATP-BINDING PROTEIN DDPF-RELATED"/>
    <property type="match status" value="1"/>
</dbReference>
<comment type="similarity">
    <text evidence="2">Belongs to the ABC transporter superfamily.</text>
</comment>
<dbReference type="PROSITE" id="PS50893">
    <property type="entry name" value="ABC_TRANSPORTER_2"/>
    <property type="match status" value="2"/>
</dbReference>
<dbReference type="InterPro" id="IPR050319">
    <property type="entry name" value="ABC_transp_ATP-bind"/>
</dbReference>